<dbReference type="AlphaFoldDB" id="A0A2R3QC12"/>
<dbReference type="InterPro" id="IPR054545">
    <property type="entry name" value="ApeI-like"/>
</dbReference>
<keyword evidence="3" id="KW-1185">Reference proteome</keyword>
<name>A0A2R3QC12_9BURK</name>
<proteinExistence type="predicted"/>
<dbReference type="OrthoDB" id="9787658at2"/>
<dbReference type="KEGG" id="mela:C6568_08575"/>
<sequence>MRAEWTVPADHPAFAGHFPDRPILPGVVLLDRALLLAQTLAPMAQWSIAQAKFQRPVGPGQTLTLELGEVRAGLWELRVRSASRLVASGSLRQHEEGAP</sequence>
<dbReference type="Pfam" id="PF22818">
    <property type="entry name" value="ApeI-like"/>
    <property type="match status" value="1"/>
</dbReference>
<gene>
    <name evidence="2" type="ORF">C6568_08575</name>
</gene>
<organism evidence="2 3">
    <name type="scientific">Melaminivora suipulveris</name>
    <dbReference type="NCBI Taxonomy" id="2109913"/>
    <lineage>
        <taxon>Bacteria</taxon>
        <taxon>Pseudomonadati</taxon>
        <taxon>Pseudomonadota</taxon>
        <taxon>Betaproteobacteria</taxon>
        <taxon>Burkholderiales</taxon>
        <taxon>Comamonadaceae</taxon>
        <taxon>Melaminivora</taxon>
    </lineage>
</organism>
<protein>
    <recommendedName>
        <fullName evidence="1">ApeI dehydratase-like domain-containing protein</fullName>
    </recommendedName>
</protein>
<dbReference type="GO" id="GO:0016829">
    <property type="term" value="F:lyase activity"/>
    <property type="evidence" value="ECO:0007669"/>
    <property type="project" value="UniProtKB-KW"/>
</dbReference>
<dbReference type="Gene3D" id="3.10.129.10">
    <property type="entry name" value="Hotdog Thioesterase"/>
    <property type="match status" value="1"/>
</dbReference>
<dbReference type="EMBL" id="CP027667">
    <property type="protein sequence ID" value="AVO49311.1"/>
    <property type="molecule type" value="Genomic_DNA"/>
</dbReference>
<reference evidence="2 3" key="1">
    <citation type="submission" date="2018-03" db="EMBL/GenBank/DDBJ databases">
        <title>Genome sequencing of Melaminivora sp.</title>
        <authorList>
            <person name="Kim S.-J."/>
            <person name="Heo J."/>
            <person name="Ahn J.-H."/>
            <person name="Kwon S.-W."/>
        </authorList>
    </citation>
    <scope>NUCLEOTIDE SEQUENCE [LARGE SCALE GENOMIC DNA]</scope>
    <source>
        <strain evidence="2 3">SC2-9</strain>
    </source>
</reference>
<dbReference type="Proteomes" id="UP000237925">
    <property type="component" value="Chromosome"/>
</dbReference>
<feature type="domain" description="ApeI dehydratase-like" evidence="1">
    <location>
        <begin position="2"/>
        <end position="88"/>
    </location>
</feature>
<evidence type="ECO:0000313" key="3">
    <source>
        <dbReference type="Proteomes" id="UP000237925"/>
    </source>
</evidence>
<evidence type="ECO:0000313" key="2">
    <source>
        <dbReference type="EMBL" id="AVO49311.1"/>
    </source>
</evidence>
<dbReference type="RefSeq" id="WP_106683744.1">
    <property type="nucleotide sequence ID" value="NZ_CP027667.1"/>
</dbReference>
<accession>A0A2R3QC12</accession>
<dbReference type="SUPFAM" id="SSF54637">
    <property type="entry name" value="Thioesterase/thiol ester dehydrase-isomerase"/>
    <property type="match status" value="1"/>
</dbReference>
<evidence type="ECO:0000259" key="1">
    <source>
        <dbReference type="Pfam" id="PF22818"/>
    </source>
</evidence>
<dbReference type="InterPro" id="IPR029069">
    <property type="entry name" value="HotDog_dom_sf"/>
</dbReference>